<evidence type="ECO:0000313" key="2">
    <source>
        <dbReference type="Proteomes" id="UP001605036"/>
    </source>
</evidence>
<sequence>MNNPSQEGKEGFRGTSWRSSWAELVEKEEKQNQSAASLPMEVEDGRILALQELKVGFKDLLEAAQKNLPNLDITIDLNKEGNGDAYVLVHSFLEVLDKGVSGEGFASWVKFRTPNGTLGIGNLHAPSKKKERVHSWSLAPNLDHGWQLAGPRGLQYG</sequence>
<comment type="caution">
    <text evidence="1">The sequence shown here is derived from an EMBL/GenBank/DDBJ whole genome shotgun (WGS) entry which is preliminary data.</text>
</comment>
<dbReference type="EMBL" id="JBHFFA010000006">
    <property type="protein sequence ID" value="KAL2621831.1"/>
    <property type="molecule type" value="Genomic_DNA"/>
</dbReference>
<dbReference type="Proteomes" id="UP001605036">
    <property type="component" value="Unassembled WGS sequence"/>
</dbReference>
<evidence type="ECO:0000313" key="1">
    <source>
        <dbReference type="EMBL" id="KAL2621831.1"/>
    </source>
</evidence>
<dbReference type="InterPro" id="IPR036691">
    <property type="entry name" value="Endo/exonu/phosph_ase_sf"/>
</dbReference>
<dbReference type="AlphaFoldDB" id="A0ABD1Y4Z0"/>
<proteinExistence type="predicted"/>
<reference evidence="1 2" key="1">
    <citation type="submission" date="2024-09" db="EMBL/GenBank/DDBJ databases">
        <title>Chromosome-scale assembly of Riccia fluitans.</title>
        <authorList>
            <person name="Paukszto L."/>
            <person name="Sawicki J."/>
            <person name="Karawczyk K."/>
            <person name="Piernik-Szablinska J."/>
            <person name="Szczecinska M."/>
            <person name="Mazdziarz M."/>
        </authorList>
    </citation>
    <scope>NUCLEOTIDE SEQUENCE [LARGE SCALE GENOMIC DNA]</scope>
    <source>
        <strain evidence="1">Rf_01</strain>
        <tissue evidence="1">Aerial parts of the thallus</tissue>
    </source>
</reference>
<keyword evidence="2" id="KW-1185">Reference proteome</keyword>
<name>A0ABD1Y4Z0_9MARC</name>
<dbReference type="SUPFAM" id="SSF56219">
    <property type="entry name" value="DNase I-like"/>
    <property type="match status" value="1"/>
</dbReference>
<gene>
    <name evidence="1" type="ORF">R1flu_002036</name>
</gene>
<organism evidence="1 2">
    <name type="scientific">Riccia fluitans</name>
    <dbReference type="NCBI Taxonomy" id="41844"/>
    <lineage>
        <taxon>Eukaryota</taxon>
        <taxon>Viridiplantae</taxon>
        <taxon>Streptophyta</taxon>
        <taxon>Embryophyta</taxon>
        <taxon>Marchantiophyta</taxon>
        <taxon>Marchantiopsida</taxon>
        <taxon>Marchantiidae</taxon>
        <taxon>Marchantiales</taxon>
        <taxon>Ricciaceae</taxon>
        <taxon>Riccia</taxon>
    </lineage>
</organism>
<protein>
    <submittedName>
        <fullName evidence="1">Uncharacterized protein</fullName>
    </submittedName>
</protein>
<accession>A0ABD1Y4Z0</accession>